<dbReference type="InterPro" id="IPR011047">
    <property type="entry name" value="Quinoprotein_ADH-like_sf"/>
</dbReference>
<proteinExistence type="predicted"/>
<dbReference type="PROSITE" id="PS51257">
    <property type="entry name" value="PROKAR_LIPOPROTEIN"/>
    <property type="match status" value="1"/>
</dbReference>
<organism evidence="1 2">
    <name type="scientific">Splendidivirga corallicola</name>
    <dbReference type="NCBI Taxonomy" id="3051826"/>
    <lineage>
        <taxon>Bacteria</taxon>
        <taxon>Pseudomonadati</taxon>
        <taxon>Bacteroidota</taxon>
        <taxon>Cytophagia</taxon>
        <taxon>Cytophagales</taxon>
        <taxon>Splendidivirgaceae</taxon>
        <taxon>Splendidivirga</taxon>
    </lineage>
</organism>
<dbReference type="Proteomes" id="UP001172082">
    <property type="component" value="Unassembled WGS sequence"/>
</dbReference>
<protein>
    <submittedName>
        <fullName evidence="1">Uncharacterized protein</fullName>
    </submittedName>
</protein>
<dbReference type="RefSeq" id="WP_346753677.1">
    <property type="nucleotide sequence ID" value="NZ_JAUJEA010000008.1"/>
</dbReference>
<reference evidence="1" key="1">
    <citation type="submission" date="2023-06" db="EMBL/GenBank/DDBJ databases">
        <title>Genomic of Parafulvivirga corallium.</title>
        <authorList>
            <person name="Wang G."/>
        </authorList>
    </citation>
    <scope>NUCLEOTIDE SEQUENCE</scope>
    <source>
        <strain evidence="1">BMA10</strain>
    </source>
</reference>
<dbReference type="SUPFAM" id="SSF50998">
    <property type="entry name" value="Quinoprotein alcohol dehydrogenase-like"/>
    <property type="match status" value="1"/>
</dbReference>
<gene>
    <name evidence="1" type="ORF">QQ008_19855</name>
</gene>
<sequence>MKLTKIFICSICVLILACQEEPYDIPHGVPSVVKIYNNYAYTTNGEFGLDIIDLNTLKTVNKMPPAREMNSIDNLSITDNLLFAIDARGEDFLAVFSLDNPTSPKLVSGPVPVQGAPFTGVSAANGNVVVSGGTTFMNFRKYDANGKLSDTEGRFGRDRGHPDILLSEDGRVAYASTDFNGQVNGARFGMIALELDGLTNSPRLISEIGIPGAGFTAGTTRPAGFPIQSALADDHLLVAYGEGLAIIELVNGRGLASLNTLDLGLAAISISVFNGVAYVIGNEPTPTLVKIDISDIENPVIIESISLNTNGGIPTSIDVNNQYILIAANEGGLIVMNN</sequence>
<evidence type="ECO:0000313" key="1">
    <source>
        <dbReference type="EMBL" id="MDN5203654.1"/>
    </source>
</evidence>
<comment type="caution">
    <text evidence="1">The sequence shown here is derived from an EMBL/GenBank/DDBJ whole genome shotgun (WGS) entry which is preliminary data.</text>
</comment>
<dbReference type="EMBL" id="JAUJEA010000008">
    <property type="protein sequence ID" value="MDN5203654.1"/>
    <property type="molecule type" value="Genomic_DNA"/>
</dbReference>
<evidence type="ECO:0000313" key="2">
    <source>
        <dbReference type="Proteomes" id="UP001172082"/>
    </source>
</evidence>
<keyword evidence="2" id="KW-1185">Reference proteome</keyword>
<name>A0ABT8KTZ7_9BACT</name>
<accession>A0ABT8KTZ7</accession>